<dbReference type="Pfam" id="PF01594">
    <property type="entry name" value="AI-2E_transport"/>
    <property type="match status" value="1"/>
</dbReference>
<accession>A0A0A1VSY0</accession>
<proteinExistence type="inferred from homology"/>
<evidence type="ECO:0000256" key="2">
    <source>
        <dbReference type="ARBA" id="ARBA00009773"/>
    </source>
</evidence>
<feature type="transmembrane region" description="Helical" evidence="6">
    <location>
        <begin position="25"/>
        <end position="43"/>
    </location>
</feature>
<feature type="transmembrane region" description="Helical" evidence="6">
    <location>
        <begin position="55"/>
        <end position="80"/>
    </location>
</feature>
<dbReference type="PANTHER" id="PTHR21716:SF62">
    <property type="entry name" value="TRANSPORT PROTEIN YDBI-RELATED"/>
    <property type="match status" value="1"/>
</dbReference>
<evidence type="ECO:0000256" key="3">
    <source>
        <dbReference type="ARBA" id="ARBA00022692"/>
    </source>
</evidence>
<keyword evidence="7" id="KW-0407">Ion channel</keyword>
<keyword evidence="7" id="KW-0406">Ion transport</keyword>
<feature type="transmembrane region" description="Helical" evidence="6">
    <location>
        <begin position="263"/>
        <end position="279"/>
    </location>
</feature>
<keyword evidence="7" id="KW-0813">Transport</keyword>
<dbReference type="RefSeq" id="WP_045358513.1">
    <property type="nucleotide sequence ID" value="NZ_BBPA01000024.1"/>
</dbReference>
<dbReference type="AlphaFoldDB" id="A0A0A1VSY0"/>
<comment type="caution">
    <text evidence="7">The sequence shown here is derived from an EMBL/GenBank/DDBJ whole genome shotgun (WGS) entry which is preliminary data.</text>
</comment>
<evidence type="ECO:0000256" key="5">
    <source>
        <dbReference type="ARBA" id="ARBA00023136"/>
    </source>
</evidence>
<name>A0A0A1VSY0_MICAE</name>
<evidence type="ECO:0000313" key="8">
    <source>
        <dbReference type="Proteomes" id="UP000030321"/>
    </source>
</evidence>
<feature type="transmembrane region" description="Helical" evidence="6">
    <location>
        <begin position="140"/>
        <end position="163"/>
    </location>
</feature>
<evidence type="ECO:0000256" key="1">
    <source>
        <dbReference type="ARBA" id="ARBA00004141"/>
    </source>
</evidence>
<dbReference type="PANTHER" id="PTHR21716">
    <property type="entry name" value="TRANSMEMBRANE PROTEIN"/>
    <property type="match status" value="1"/>
</dbReference>
<gene>
    <name evidence="7" type="ORF">N44_01277</name>
</gene>
<reference evidence="8" key="1">
    <citation type="journal article" date="2015" name="Genome">
        <title>Whole Genome Sequence of the Non-Microcystin-Producing Microcystis aeruginosa Strain NIES-44.</title>
        <authorList>
            <person name="Okano K."/>
            <person name="Miyata N."/>
            <person name="Ozaki Y."/>
        </authorList>
    </citation>
    <scope>NUCLEOTIDE SEQUENCE [LARGE SCALE GENOMIC DNA]</scope>
    <source>
        <strain evidence="8">NIES-44</strain>
    </source>
</reference>
<comment type="subcellular location">
    <subcellularLocation>
        <location evidence="1">Membrane</location>
        <topology evidence="1">Multi-pass membrane protein</topology>
    </subcellularLocation>
</comment>
<feature type="transmembrane region" description="Helical" evidence="6">
    <location>
        <begin position="232"/>
        <end position="256"/>
    </location>
</feature>
<feature type="transmembrane region" description="Helical" evidence="6">
    <location>
        <begin position="202"/>
        <end position="226"/>
    </location>
</feature>
<dbReference type="Proteomes" id="UP000030321">
    <property type="component" value="Unassembled WGS sequence"/>
</dbReference>
<keyword evidence="3 6" id="KW-0812">Transmembrane</keyword>
<organism evidence="7 8">
    <name type="scientific">Microcystis aeruginosa NIES-44</name>
    <dbReference type="NCBI Taxonomy" id="449439"/>
    <lineage>
        <taxon>Bacteria</taxon>
        <taxon>Bacillati</taxon>
        <taxon>Cyanobacteriota</taxon>
        <taxon>Cyanophyceae</taxon>
        <taxon>Oscillatoriophycideae</taxon>
        <taxon>Chroococcales</taxon>
        <taxon>Microcystaceae</taxon>
        <taxon>Microcystis</taxon>
    </lineage>
</organism>
<dbReference type="EMBL" id="BBPA01000024">
    <property type="protein sequence ID" value="GAL92719.1"/>
    <property type="molecule type" value="Genomic_DNA"/>
</dbReference>
<dbReference type="InterPro" id="IPR002549">
    <property type="entry name" value="AI-2E-like"/>
</dbReference>
<dbReference type="GO" id="GO:0034220">
    <property type="term" value="P:monoatomic ion transmembrane transport"/>
    <property type="evidence" value="ECO:0007669"/>
    <property type="project" value="UniProtKB-KW"/>
</dbReference>
<evidence type="ECO:0000313" key="7">
    <source>
        <dbReference type="EMBL" id="GAL92719.1"/>
    </source>
</evidence>
<comment type="similarity">
    <text evidence="2">Belongs to the autoinducer-2 exporter (AI-2E) (TC 2.A.86) family.</text>
</comment>
<sequence length="349" mass="39417">MTFGSSLGLVLLVFCLLILWQIRQILLLLLMAILLAQILNLAVTWWQRHHLKRSYALIITLFSFFIGIIGIFVGIIPALVQQFRQLFSLLPQAIERLWGQVHSLEDYLDPSLATVFPDFKTLLAQLQPLINQIAGRGLSIFYGTFGIILSLLLIVALSLMILADPAAYHRCFLRLFPAFYRPRVRSILEQCDRDLKAWLKGIFCHMLIMTLGSCLGLSLIGIPLAFSQSILAGFLTFIPNLGPVLSTILPFSIALLEAPWQPWAVLLLYSSIYLLIQYFDHHPPLPILTVPSLKLLPAFTLLAQLFFASIFGFLGLFLAVPLTLIGRIWLKEALIEDILNHWRIGDKKS</sequence>
<evidence type="ECO:0000256" key="6">
    <source>
        <dbReference type="SAM" id="Phobius"/>
    </source>
</evidence>
<feature type="transmembrane region" description="Helical" evidence="6">
    <location>
        <begin position="299"/>
        <end position="325"/>
    </location>
</feature>
<protein>
    <submittedName>
        <fullName evidence="7">Potassium channel protein</fullName>
    </submittedName>
</protein>
<dbReference type="GO" id="GO:0016020">
    <property type="term" value="C:membrane"/>
    <property type="evidence" value="ECO:0007669"/>
    <property type="project" value="UniProtKB-SubCell"/>
</dbReference>
<keyword evidence="5 6" id="KW-0472">Membrane</keyword>
<evidence type="ECO:0000256" key="4">
    <source>
        <dbReference type="ARBA" id="ARBA00022989"/>
    </source>
</evidence>
<keyword evidence="4 6" id="KW-1133">Transmembrane helix</keyword>